<protein>
    <recommendedName>
        <fullName evidence="7">Lysozyme</fullName>
        <ecNumber evidence="7">3.2.1.17</ecNumber>
    </recommendedName>
</protein>
<dbReference type="SUPFAM" id="SSF53955">
    <property type="entry name" value="Lysozyme-like"/>
    <property type="match status" value="1"/>
</dbReference>
<comment type="caution">
    <text evidence="8">The sequence shown here is derived from an EMBL/GenBank/DDBJ whole genome shotgun (WGS) entry which is preliminary data.</text>
</comment>
<accession>A0ABR7KSU3</accession>
<evidence type="ECO:0000256" key="6">
    <source>
        <dbReference type="ARBA" id="ARBA00023295"/>
    </source>
</evidence>
<dbReference type="InterPro" id="IPR034690">
    <property type="entry name" value="Endolysin_T4_type"/>
</dbReference>
<keyword evidence="5" id="KW-1035">Host cytoplasm</keyword>
<keyword evidence="4 7" id="KW-0378">Hydrolase</keyword>
<reference evidence="8 9" key="1">
    <citation type="submission" date="2020-08" db="EMBL/GenBank/DDBJ databases">
        <authorList>
            <person name="Sun Q."/>
            <person name="Inoue M."/>
        </authorList>
    </citation>
    <scope>NUCLEOTIDE SEQUENCE [LARGE SCALE GENOMIC DNA]</scope>
    <source>
        <strain evidence="8 9">CCM 8938</strain>
    </source>
</reference>
<comment type="similarity">
    <text evidence="7">Belongs to the glycosyl hydrolase 24 family.</text>
</comment>
<evidence type="ECO:0000313" key="8">
    <source>
        <dbReference type="EMBL" id="MBC6111179.1"/>
    </source>
</evidence>
<dbReference type="HAMAP" id="MF_04110">
    <property type="entry name" value="ENDOLYSIN_T4"/>
    <property type="match status" value="1"/>
</dbReference>
<sequence length="147" mass="16708">MKLDKNGLEFIQNEEGLRLKAYKCPAGVWTIGWGNTYNLNNTPVKEGQVITKDEAVSLFENKIKLYESAVNKNVKVTLTQNAFNALVSFCYNVGMFAFASSTLLKKVNSKASLPEIFIEFKKWVHAGKVIIDVLVNRRKREIELYKS</sequence>
<dbReference type="InterPro" id="IPR023347">
    <property type="entry name" value="Lysozyme_dom_sf"/>
</dbReference>
<dbReference type="Proteomes" id="UP000652755">
    <property type="component" value="Unassembled WGS sequence"/>
</dbReference>
<dbReference type="InterPro" id="IPR002196">
    <property type="entry name" value="Glyco_hydro_24"/>
</dbReference>
<dbReference type="EC" id="3.2.1.17" evidence="7"/>
<dbReference type="Gene3D" id="1.10.530.40">
    <property type="match status" value="1"/>
</dbReference>
<evidence type="ECO:0000256" key="5">
    <source>
        <dbReference type="ARBA" id="ARBA00023200"/>
    </source>
</evidence>
<gene>
    <name evidence="8" type="ORF">H7U22_12170</name>
</gene>
<dbReference type="CDD" id="cd00737">
    <property type="entry name" value="lyz_endolysin_autolysin"/>
    <property type="match status" value="1"/>
</dbReference>
<evidence type="ECO:0000256" key="4">
    <source>
        <dbReference type="ARBA" id="ARBA00022801"/>
    </source>
</evidence>
<evidence type="ECO:0000256" key="7">
    <source>
        <dbReference type="RuleBase" id="RU003788"/>
    </source>
</evidence>
<dbReference type="PANTHER" id="PTHR38107:SF3">
    <property type="entry name" value="LYSOZYME RRRD-RELATED"/>
    <property type="match status" value="1"/>
</dbReference>
<dbReference type="InterPro" id="IPR033907">
    <property type="entry name" value="Endolysin_autolysin"/>
</dbReference>
<dbReference type="RefSeq" id="WP_187071647.1">
    <property type="nucleotide sequence ID" value="NZ_JACRYL010000010.1"/>
</dbReference>
<proteinExistence type="inferred from homology"/>
<keyword evidence="2 7" id="KW-0929">Antimicrobial</keyword>
<keyword evidence="3 7" id="KW-0081">Bacteriolytic enzyme</keyword>
<name>A0ABR7KSU3_9SPHI</name>
<dbReference type="InterPro" id="IPR023346">
    <property type="entry name" value="Lysozyme-like_dom_sf"/>
</dbReference>
<keyword evidence="6 7" id="KW-0326">Glycosidase</keyword>
<keyword evidence="9" id="KW-1185">Reference proteome</keyword>
<evidence type="ECO:0000256" key="3">
    <source>
        <dbReference type="ARBA" id="ARBA00022638"/>
    </source>
</evidence>
<organism evidence="8 9">
    <name type="scientific">Pedobacter fastidiosus</name>
    <dbReference type="NCBI Taxonomy" id="2765361"/>
    <lineage>
        <taxon>Bacteria</taxon>
        <taxon>Pseudomonadati</taxon>
        <taxon>Bacteroidota</taxon>
        <taxon>Sphingobacteriia</taxon>
        <taxon>Sphingobacteriales</taxon>
        <taxon>Sphingobacteriaceae</taxon>
        <taxon>Pedobacter</taxon>
    </lineage>
</organism>
<dbReference type="EMBL" id="JACRYL010000010">
    <property type="protein sequence ID" value="MBC6111179.1"/>
    <property type="molecule type" value="Genomic_DNA"/>
</dbReference>
<evidence type="ECO:0000313" key="9">
    <source>
        <dbReference type="Proteomes" id="UP000652755"/>
    </source>
</evidence>
<evidence type="ECO:0000256" key="2">
    <source>
        <dbReference type="ARBA" id="ARBA00022529"/>
    </source>
</evidence>
<comment type="catalytic activity">
    <reaction evidence="1 7">
        <text>Hydrolysis of (1-&gt;4)-beta-linkages between N-acetylmuramic acid and N-acetyl-D-glucosamine residues in a peptidoglycan and between N-acetyl-D-glucosamine residues in chitodextrins.</text>
        <dbReference type="EC" id="3.2.1.17"/>
    </reaction>
</comment>
<dbReference type="Pfam" id="PF00959">
    <property type="entry name" value="Phage_lysozyme"/>
    <property type="match status" value="1"/>
</dbReference>
<dbReference type="InterPro" id="IPR051018">
    <property type="entry name" value="Bacteriophage_GH24"/>
</dbReference>
<dbReference type="PANTHER" id="PTHR38107">
    <property type="match status" value="1"/>
</dbReference>
<evidence type="ECO:0000256" key="1">
    <source>
        <dbReference type="ARBA" id="ARBA00000632"/>
    </source>
</evidence>